<feature type="chain" id="PRO_5012466441" evidence="2">
    <location>
        <begin position="29"/>
        <end position="296"/>
    </location>
</feature>
<evidence type="ECO:0000256" key="1">
    <source>
        <dbReference type="SAM" id="MobiDB-lite"/>
    </source>
</evidence>
<reference evidence="3 4" key="1">
    <citation type="submission" date="2017-07" db="EMBL/GenBank/DDBJ databases">
        <title>Amycolatopsis thailandensis Genome sequencing and assembly.</title>
        <authorList>
            <person name="Kaur N."/>
            <person name="Mayilraj S."/>
        </authorList>
    </citation>
    <scope>NUCLEOTIDE SEQUENCE [LARGE SCALE GENOMIC DNA]</scope>
    <source>
        <strain evidence="3 4">JCM 16380</strain>
    </source>
</reference>
<proteinExistence type="predicted"/>
<gene>
    <name evidence="3" type="ORF">CFP71_14855</name>
</gene>
<dbReference type="AlphaFoldDB" id="A0A229SB18"/>
<evidence type="ECO:0000256" key="2">
    <source>
        <dbReference type="SAM" id="SignalP"/>
    </source>
</evidence>
<comment type="caution">
    <text evidence="3">The sequence shown here is derived from an EMBL/GenBank/DDBJ whole genome shotgun (WGS) entry which is preliminary data.</text>
</comment>
<sequence>MQNWMKYALQATLVSGGLLMLGTGIASAAENVDPDVPASVLDQHVLAPAVSGLADAVKQAQPLRQLDTASQNTVRPIADTVDGTPAIVTPVGPVHAVPLELFQVAPPQLGDLADDVREPDLNAPLGAELGADEIPLLPVLSRAETVGDVLPVTSAPSVPLTGTVTTDPFDPGAGTRVTALHADAPEVATTYDAPVLNPPVVSAGSGTRRDDAPASTLPLLGGVPLGDGGSLLPTTLPTNGGVPVLGDLTHLIPSLPVLGRGGMPIGSVAPSLTTKGSSGVMSTQKLANSGTALTRQ</sequence>
<keyword evidence="2" id="KW-0732">Signal</keyword>
<dbReference type="RefSeq" id="WP_093934438.1">
    <property type="nucleotide sequence ID" value="NZ_NMQT01000051.1"/>
</dbReference>
<name>A0A229SB18_9PSEU</name>
<evidence type="ECO:0000313" key="3">
    <source>
        <dbReference type="EMBL" id="OXM56106.1"/>
    </source>
</evidence>
<dbReference type="EMBL" id="NMQT01000051">
    <property type="protein sequence ID" value="OXM56106.1"/>
    <property type="molecule type" value="Genomic_DNA"/>
</dbReference>
<feature type="region of interest" description="Disordered" evidence="1">
    <location>
        <begin position="273"/>
        <end position="296"/>
    </location>
</feature>
<dbReference type="Proteomes" id="UP000215223">
    <property type="component" value="Unassembled WGS sequence"/>
</dbReference>
<protein>
    <submittedName>
        <fullName evidence="3">Uncharacterized protein</fullName>
    </submittedName>
</protein>
<organism evidence="3 4">
    <name type="scientific">Amycolatopsis thailandensis</name>
    <dbReference type="NCBI Taxonomy" id="589330"/>
    <lineage>
        <taxon>Bacteria</taxon>
        <taxon>Bacillati</taxon>
        <taxon>Actinomycetota</taxon>
        <taxon>Actinomycetes</taxon>
        <taxon>Pseudonocardiales</taxon>
        <taxon>Pseudonocardiaceae</taxon>
        <taxon>Amycolatopsis</taxon>
    </lineage>
</organism>
<feature type="signal peptide" evidence="2">
    <location>
        <begin position="1"/>
        <end position="28"/>
    </location>
</feature>
<dbReference type="OrthoDB" id="3625704at2"/>
<evidence type="ECO:0000313" key="4">
    <source>
        <dbReference type="Proteomes" id="UP000215223"/>
    </source>
</evidence>
<accession>A0A229SB18</accession>
<keyword evidence="4" id="KW-1185">Reference proteome</keyword>